<dbReference type="InterPro" id="IPR002372">
    <property type="entry name" value="PQQ_rpt_dom"/>
</dbReference>
<feature type="domain" description="Pyrrolo-quinoline quinone repeat" evidence="3">
    <location>
        <begin position="680"/>
        <end position="822"/>
    </location>
</feature>
<dbReference type="EMBL" id="JBHSMI010000005">
    <property type="protein sequence ID" value="MFC5401660.1"/>
    <property type="molecule type" value="Genomic_DNA"/>
</dbReference>
<dbReference type="PROSITE" id="PS51257">
    <property type="entry name" value="PROKAR_LIPOPROTEIN"/>
    <property type="match status" value="1"/>
</dbReference>
<dbReference type="SUPFAM" id="SSF50998">
    <property type="entry name" value="Quinoprotein alcohol dehydrogenase-like"/>
    <property type="match status" value="1"/>
</dbReference>
<keyword evidence="2" id="KW-0732">Signal</keyword>
<evidence type="ECO:0000313" key="4">
    <source>
        <dbReference type="EMBL" id="MFC5401660.1"/>
    </source>
</evidence>
<evidence type="ECO:0000256" key="1">
    <source>
        <dbReference type="SAM" id="MobiDB-lite"/>
    </source>
</evidence>
<evidence type="ECO:0000256" key="2">
    <source>
        <dbReference type="SAM" id="SignalP"/>
    </source>
</evidence>
<feature type="domain" description="Pyrrolo-quinoline quinone repeat" evidence="3">
    <location>
        <begin position="485"/>
        <end position="557"/>
    </location>
</feature>
<dbReference type="RefSeq" id="WP_378129433.1">
    <property type="nucleotide sequence ID" value="NZ_JBHSMI010000005.1"/>
</dbReference>
<protein>
    <submittedName>
        <fullName evidence="4">PQQ-binding-like beta-propeller repeat protein</fullName>
    </submittedName>
</protein>
<accession>A0ABW0HMP3</accession>
<feature type="region of interest" description="Disordered" evidence="1">
    <location>
        <begin position="23"/>
        <end position="51"/>
    </location>
</feature>
<dbReference type="SMART" id="SM00564">
    <property type="entry name" value="PQQ"/>
    <property type="match status" value="3"/>
</dbReference>
<organism evidence="4 5">
    <name type="scientific">Cohnella soli</name>
    <dbReference type="NCBI Taxonomy" id="425005"/>
    <lineage>
        <taxon>Bacteria</taxon>
        <taxon>Bacillati</taxon>
        <taxon>Bacillota</taxon>
        <taxon>Bacilli</taxon>
        <taxon>Bacillales</taxon>
        <taxon>Paenibacillaceae</taxon>
        <taxon>Cohnella</taxon>
    </lineage>
</organism>
<comment type="caution">
    <text evidence="4">The sequence shown here is derived from an EMBL/GenBank/DDBJ whole genome shotgun (WGS) entry which is preliminary data.</text>
</comment>
<feature type="compositionally biased region" description="Low complexity" evidence="1">
    <location>
        <begin position="39"/>
        <end position="49"/>
    </location>
</feature>
<feature type="signal peptide" evidence="2">
    <location>
        <begin position="1"/>
        <end position="24"/>
    </location>
</feature>
<evidence type="ECO:0000259" key="3">
    <source>
        <dbReference type="Pfam" id="PF13360"/>
    </source>
</evidence>
<reference evidence="5" key="1">
    <citation type="journal article" date="2019" name="Int. J. Syst. Evol. Microbiol.">
        <title>The Global Catalogue of Microorganisms (GCM) 10K type strain sequencing project: providing services to taxonomists for standard genome sequencing and annotation.</title>
        <authorList>
            <consortium name="The Broad Institute Genomics Platform"/>
            <consortium name="The Broad Institute Genome Sequencing Center for Infectious Disease"/>
            <person name="Wu L."/>
            <person name="Ma J."/>
        </authorList>
    </citation>
    <scope>NUCLEOTIDE SEQUENCE [LARGE SCALE GENOMIC DNA]</scope>
    <source>
        <strain evidence="5">CGMCC 1.18575</strain>
    </source>
</reference>
<dbReference type="InterPro" id="IPR018391">
    <property type="entry name" value="PQQ_b-propeller_rpt"/>
</dbReference>
<evidence type="ECO:0000313" key="5">
    <source>
        <dbReference type="Proteomes" id="UP001596113"/>
    </source>
</evidence>
<feature type="chain" id="PRO_5046242299" evidence="2">
    <location>
        <begin position="25"/>
        <end position="871"/>
    </location>
</feature>
<dbReference type="Pfam" id="PF13360">
    <property type="entry name" value="PQQ_2"/>
    <property type="match status" value="2"/>
</dbReference>
<sequence>MNGKTIGTVAAVFIWLAAVTSSCTGDSSSSEMRGPKTVSTTTPPSASTSGIDTAKPSAIAIETTSPYMNGKLSVEAVEGFYAAGLLSQEAARIVFGTEYELEASFLYSGSDWTQPEVWVYTDPNIGASLKLFWSVEDRSLLYSIFYYQDSSGVKRSFVPATGALKAYDSKDHSFQDRVGLRIGAQIKVSASSPGFDLVWHTVPIFSYVAIPGRSLTLKAFTDTFAQIDDDGMTSWMPMWYLTKEWAKAKPIGPLELTFRQSVAGLWFPDAAAESASFATGEKATALYEYGDWYGVAKQTYRSGDSPTSLVWIRKEDTDRGEKSEPLYNKGANFSFRRIASVAIAELRKGQSQSRVEALFGKPRFVESSENVEEPGKLKTQEVWRYENASTELTITWTDDRQVTGYRLRGKSAGEDFGVNYRHSDDEPTRVQTRWAVEADRPVVPSVMQRFEWRIQTDLPYNFLVGKAEETLIVAGEDGGFSGMHETSQLYGIDRRTGKRLWKHDFGHDIHLYAVSEKERTIVFYEPGDSVSTGNGAYRLRAISTDTGKQIWIKELAAGGLVWDMGLAVSGNVAAFSYTVQKDKENEQSKTTYVDAWNIRSGKKLWSKAFEGTGALLSQNGGMPVFVLQTGSLESLDAKLTAMNAGNGSTKWTVRDRTSIENWEEMLTFDRRFPGREPSGYWTKSKDTLFLADASTGKTKLSIRIPFDRAVHVDVVDDRYLFVQRSNDGLPLYDSKDVTSALVETRTGKELWMVKGKADRGTIDGSRIVFRLDGILVSANLSDGKQLWNAGFTAFGSIVPFAGSFLVAGWPDVYLVNGVNGVVEHRFADQDVGYYDGMPSSQVLGSLTALDGALYVGSSNGFFGKIGPKGVL</sequence>
<gene>
    <name evidence="4" type="ORF">ACFPOF_02850</name>
</gene>
<dbReference type="InterPro" id="IPR015943">
    <property type="entry name" value="WD40/YVTN_repeat-like_dom_sf"/>
</dbReference>
<keyword evidence="5" id="KW-1185">Reference proteome</keyword>
<dbReference type="Gene3D" id="2.130.10.10">
    <property type="entry name" value="YVTN repeat-like/Quinoprotein amine dehydrogenase"/>
    <property type="match status" value="1"/>
</dbReference>
<name>A0ABW0HMP3_9BACL</name>
<proteinExistence type="predicted"/>
<dbReference type="Gene3D" id="2.140.10.10">
    <property type="entry name" value="Quinoprotein alcohol dehydrogenase-like superfamily"/>
    <property type="match status" value="1"/>
</dbReference>
<dbReference type="Proteomes" id="UP001596113">
    <property type="component" value="Unassembled WGS sequence"/>
</dbReference>
<dbReference type="InterPro" id="IPR011047">
    <property type="entry name" value="Quinoprotein_ADH-like_sf"/>
</dbReference>